<keyword evidence="2" id="KW-1185">Reference proteome</keyword>
<name>A0A410DQG4_9CLOT</name>
<accession>A0A410DQG4</accession>
<proteinExistence type="predicted"/>
<reference evidence="1 2" key="1">
    <citation type="submission" date="2018-01" db="EMBL/GenBank/DDBJ databases">
        <title>Genome Sequencing and Assembly of Anaerobacter polyendosporus strain CT4.</title>
        <authorList>
            <person name="Tachaapaikoon C."/>
            <person name="Sutheeworapong S."/>
            <person name="Jenjaroenpun P."/>
            <person name="Wongsurawat T."/>
            <person name="Nookeaw I."/>
            <person name="Cheawchanlertfa P."/>
            <person name="Kosugi A."/>
            <person name="Cheevadhanarak S."/>
            <person name="Ratanakhanokchai K."/>
        </authorList>
    </citation>
    <scope>NUCLEOTIDE SEQUENCE [LARGE SCALE GENOMIC DNA]</scope>
    <source>
        <strain evidence="1 2">CT4</strain>
    </source>
</reference>
<gene>
    <name evidence="1" type="ORF">C1I91_06575</name>
</gene>
<dbReference type="AlphaFoldDB" id="A0A410DQG4"/>
<evidence type="ECO:0008006" key="3">
    <source>
        <dbReference type="Google" id="ProtNLM"/>
    </source>
</evidence>
<dbReference type="RefSeq" id="WP_128212151.1">
    <property type="nucleotide sequence ID" value="NZ_CP025746.1"/>
</dbReference>
<dbReference type="KEGG" id="cmah:C1I91_06575"/>
<organism evidence="1 2">
    <name type="scientific">Clostridium manihotivorum</name>
    <dbReference type="NCBI Taxonomy" id="2320868"/>
    <lineage>
        <taxon>Bacteria</taxon>
        <taxon>Bacillati</taxon>
        <taxon>Bacillota</taxon>
        <taxon>Clostridia</taxon>
        <taxon>Eubacteriales</taxon>
        <taxon>Clostridiaceae</taxon>
        <taxon>Clostridium</taxon>
    </lineage>
</organism>
<protein>
    <recommendedName>
        <fullName evidence="3">RES domain-containing protein</fullName>
    </recommendedName>
</protein>
<evidence type="ECO:0000313" key="1">
    <source>
        <dbReference type="EMBL" id="QAA31334.1"/>
    </source>
</evidence>
<dbReference type="EMBL" id="CP025746">
    <property type="protein sequence ID" value="QAA31334.1"/>
    <property type="molecule type" value="Genomic_DNA"/>
</dbReference>
<dbReference type="OrthoDB" id="7068172at2"/>
<dbReference type="Proteomes" id="UP000286268">
    <property type="component" value="Chromosome"/>
</dbReference>
<sequence length="421" mass="49952">MDCIIDFLSDIKQKDLRRLAQNQSECYEDAIELYKELFISNFSQIKDACSDEKCDIKSKCNELREIILGIENAEIIDFFDKMKLVYINWIDAKIKDSLEVFTDIMNQYELWCFYDTDIKKEIFFKGRIEKNILTRWEMFHIPFNKRYLIKNQRYSLTGQPIIYLGKSIVDIIHELDISDENIGDLKISSIRIKEDLKVYDLRNNIYDLLNKTEFLEVIGGEGIEKNYKQTFFKILLASICSFERKKEHKDYTFCEEYVIPQILAQTLKNKEYDGIIYFSTKKFEGVSFENTKENISLTNKTKYKENVALFTNFNKDHVYDEVLYSKLDISSPIDLTKSQDFNINHLDETCKKIEFTKNQKEINDSQVIVTIFKREFEGIKINDSKYIDKDMGKMHIYHLYCILNKILCKSSEVVINERNNS</sequence>
<evidence type="ECO:0000313" key="2">
    <source>
        <dbReference type="Proteomes" id="UP000286268"/>
    </source>
</evidence>